<dbReference type="SUPFAM" id="SSF56235">
    <property type="entry name" value="N-terminal nucleophile aminohydrolases (Ntn hydrolases)"/>
    <property type="match status" value="1"/>
</dbReference>
<dbReference type="AlphaFoldDB" id="A0A9D6V7X9"/>
<feature type="transmembrane region" description="Helical" evidence="6">
    <location>
        <begin position="20"/>
        <end position="43"/>
    </location>
</feature>
<dbReference type="PIRSF" id="PIRSF001227">
    <property type="entry name" value="Pen_acylase"/>
    <property type="match status" value="1"/>
</dbReference>
<comment type="caution">
    <text evidence="7">The sequence shown here is derived from an EMBL/GenBank/DDBJ whole genome shotgun (WGS) entry which is preliminary data.</text>
</comment>
<dbReference type="InterPro" id="IPR023343">
    <property type="entry name" value="Penicillin_amidase_dom1"/>
</dbReference>
<dbReference type="GO" id="GO:0046872">
    <property type="term" value="F:metal ion binding"/>
    <property type="evidence" value="ECO:0007669"/>
    <property type="project" value="UniProtKB-KW"/>
</dbReference>
<keyword evidence="5" id="KW-0106">Calcium</keyword>
<evidence type="ECO:0000256" key="1">
    <source>
        <dbReference type="ARBA" id="ARBA00006586"/>
    </source>
</evidence>
<evidence type="ECO:0000256" key="2">
    <source>
        <dbReference type="ARBA" id="ARBA00022729"/>
    </source>
</evidence>
<dbReference type="Gene3D" id="3.60.20.10">
    <property type="entry name" value="Glutamine Phosphoribosylpyrophosphate, subunit 1, domain 1"/>
    <property type="match status" value="1"/>
</dbReference>
<evidence type="ECO:0000256" key="3">
    <source>
        <dbReference type="ARBA" id="ARBA00022801"/>
    </source>
</evidence>
<feature type="binding site" evidence="5">
    <location>
        <position position="337"/>
    </location>
    <ligand>
        <name>Ca(2+)</name>
        <dbReference type="ChEBI" id="CHEBI:29108"/>
    </ligand>
</feature>
<evidence type="ECO:0000256" key="6">
    <source>
        <dbReference type="SAM" id="Phobius"/>
    </source>
</evidence>
<dbReference type="Gene3D" id="1.10.439.10">
    <property type="entry name" value="Penicillin Amidohydrolase, domain 1"/>
    <property type="match status" value="1"/>
</dbReference>
<name>A0A9D6V7X9_9BACT</name>
<comment type="cofactor">
    <cofactor evidence="5">
        <name>Ca(2+)</name>
        <dbReference type="ChEBI" id="CHEBI:29108"/>
    </cofactor>
    <text evidence="5">Binds 1 Ca(2+) ion per dimer.</text>
</comment>
<keyword evidence="2" id="KW-0732">Signal</keyword>
<comment type="similarity">
    <text evidence="1">Belongs to the peptidase S45 family.</text>
</comment>
<evidence type="ECO:0000313" key="7">
    <source>
        <dbReference type="EMBL" id="MBI5250672.1"/>
    </source>
</evidence>
<keyword evidence="5" id="KW-0479">Metal-binding</keyword>
<protein>
    <submittedName>
        <fullName evidence="7">Penicillin acylase family protein</fullName>
    </submittedName>
</protein>
<proteinExistence type="inferred from homology"/>
<dbReference type="Gene3D" id="1.10.1400.10">
    <property type="match status" value="1"/>
</dbReference>
<keyword evidence="4" id="KW-0865">Zymogen</keyword>
<dbReference type="GO" id="GO:0016811">
    <property type="term" value="F:hydrolase activity, acting on carbon-nitrogen (but not peptide) bonds, in linear amides"/>
    <property type="evidence" value="ECO:0007669"/>
    <property type="project" value="InterPro"/>
</dbReference>
<dbReference type="InterPro" id="IPR043147">
    <property type="entry name" value="Penicillin_amidase_A-knob"/>
</dbReference>
<evidence type="ECO:0000256" key="5">
    <source>
        <dbReference type="PIRSR" id="PIRSR001227-2"/>
    </source>
</evidence>
<evidence type="ECO:0000256" key="4">
    <source>
        <dbReference type="ARBA" id="ARBA00023145"/>
    </source>
</evidence>
<gene>
    <name evidence="7" type="ORF">HY912_14370</name>
</gene>
<dbReference type="InterPro" id="IPR029055">
    <property type="entry name" value="Ntn_hydrolases_N"/>
</dbReference>
<dbReference type="EMBL" id="JACRDE010000374">
    <property type="protein sequence ID" value="MBI5250672.1"/>
    <property type="molecule type" value="Genomic_DNA"/>
</dbReference>
<organism evidence="7 8">
    <name type="scientific">Desulfomonile tiedjei</name>
    <dbReference type="NCBI Taxonomy" id="2358"/>
    <lineage>
        <taxon>Bacteria</taxon>
        <taxon>Pseudomonadati</taxon>
        <taxon>Thermodesulfobacteriota</taxon>
        <taxon>Desulfomonilia</taxon>
        <taxon>Desulfomonilales</taxon>
        <taxon>Desulfomonilaceae</taxon>
        <taxon>Desulfomonile</taxon>
    </lineage>
</organism>
<dbReference type="InterPro" id="IPR043146">
    <property type="entry name" value="Penicillin_amidase_N_B-knob"/>
</dbReference>
<dbReference type="Gene3D" id="2.30.120.10">
    <property type="match status" value="1"/>
</dbReference>
<keyword evidence="3" id="KW-0378">Hydrolase</keyword>
<accession>A0A9D6V7X9</accession>
<dbReference type="PANTHER" id="PTHR34218:SF3">
    <property type="entry name" value="ACYL-HOMOSERINE LACTONE ACYLASE PVDQ"/>
    <property type="match status" value="1"/>
</dbReference>
<dbReference type="GO" id="GO:0017000">
    <property type="term" value="P:antibiotic biosynthetic process"/>
    <property type="evidence" value="ECO:0007669"/>
    <property type="project" value="InterPro"/>
</dbReference>
<keyword evidence="6" id="KW-0812">Transmembrane</keyword>
<keyword evidence="6" id="KW-0472">Membrane</keyword>
<reference evidence="7" key="1">
    <citation type="submission" date="2020-07" db="EMBL/GenBank/DDBJ databases">
        <title>Huge and variable diversity of episymbiotic CPR bacteria and DPANN archaea in groundwater ecosystems.</title>
        <authorList>
            <person name="He C.Y."/>
            <person name="Keren R."/>
            <person name="Whittaker M."/>
            <person name="Farag I.F."/>
            <person name="Doudna J."/>
            <person name="Cate J.H.D."/>
            <person name="Banfield J.F."/>
        </authorList>
    </citation>
    <scope>NUCLEOTIDE SEQUENCE</scope>
    <source>
        <strain evidence="7">NC_groundwater_1664_Pr3_B-0.1um_52_9</strain>
    </source>
</reference>
<keyword evidence="6" id="KW-1133">Transmembrane helix</keyword>
<feature type="binding site" evidence="5">
    <location>
        <position position="340"/>
    </location>
    <ligand>
        <name>Ca(2+)</name>
        <dbReference type="ChEBI" id="CHEBI:29108"/>
    </ligand>
</feature>
<dbReference type="InterPro" id="IPR002692">
    <property type="entry name" value="S45"/>
</dbReference>
<dbReference type="Proteomes" id="UP000807825">
    <property type="component" value="Unassembled WGS sequence"/>
</dbReference>
<dbReference type="InterPro" id="IPR014395">
    <property type="entry name" value="Pen/GL7ACA/AHL_acylase"/>
</dbReference>
<evidence type="ECO:0000313" key="8">
    <source>
        <dbReference type="Proteomes" id="UP000807825"/>
    </source>
</evidence>
<sequence>MNWIKALQKIDIDQVWLLRIFTAIPIALILTAGAGLLWVYFFALSLLPEGRSFVETPGIAADVRVVRDSNGIPGILGEREEDLAFVLGYVMAEDRLWQMDYLRRAGQGRLAEIMGSDYLDRDHLARMAASGRKSPGYPGNLGQRERVWIEKFVQGINKYMSSHAGKLPVEFSLLEYRPATFSPDDVFSVLHGLAWESSIAARMDPVMCKALGRLGKDRALELLPADPAAPSPFLASELLGWEPKGIMFSSAFQRGFATMPVLQGGCAWIAANNKTLSGKPLASCLVYQTLTAPGFWYRARLMAGDFHMSGAFIPGVPAAIAGSNNKVSWGCVPGPADDADLFIEKLDSDGKNYWRVDRWRRVDEIKEAYRVKRGSPVSRTILLTETGPIVSEAHNDSALSLKWTGRDGTGLFPALYALNRAHGEKDVKAAARLLVAPSMNVAWADEQGNCGIQWAGRIPVRPPGSDGKFPMPAWTGVHDWGGFFSFEELPSVTNPTDGFSVAAGGRPGGTNHPVLVSCYWDDEGRSDRIRELLASTVEHTKDSFQSLQTDTVSQLARELSPIILNAIAAKGRNHQIEADAARILSSWDFRMTRESAAAAIFGLFYQSLVEELLLPQLGEELYEGFTAHSPLTARLVREIFVNKNQAWLRQIDPEDLLCRSFQKSVSLGKSLMAADPKKWQWGEIHKTEFRHPLAVRSRFLEALYDVGPVSMPGSKDTINYAGWSQVHAFKVQDGVSLRQISDMTQPPELFCVSPMGSSAHFFSTHYKDQTSAWLMGRPFREPLQIADIRKSGFNPVVFKSKSTGTISMKETNSQVNE</sequence>
<dbReference type="CDD" id="cd03747">
    <property type="entry name" value="Ntn_PGA_like"/>
    <property type="match status" value="1"/>
</dbReference>
<dbReference type="PANTHER" id="PTHR34218">
    <property type="entry name" value="PEPTIDASE S45 PENICILLIN AMIDASE"/>
    <property type="match status" value="1"/>
</dbReference>
<dbReference type="Pfam" id="PF01804">
    <property type="entry name" value="Penicil_amidase"/>
    <property type="match status" value="1"/>
</dbReference>